<reference evidence="1 2" key="1">
    <citation type="journal article" date="2020" name="Microbiome">
        <title>Single-cell genomics of uncultured bacteria reveals dietary fiber responders in the mouse gut microbiota.</title>
        <authorList>
            <person name="Chijiiwa R."/>
            <person name="Hosokawa M."/>
            <person name="Kogawa M."/>
            <person name="Nishikawa Y."/>
            <person name="Ide K."/>
            <person name="Sakanashi C."/>
            <person name="Takahashi K."/>
            <person name="Takeyama H."/>
        </authorList>
    </citation>
    <scope>NUCLEOTIDE SEQUENCE [LARGE SCALE GENOMIC DNA]</scope>
    <source>
        <strain evidence="1">IMSAGC_001</strain>
    </source>
</reference>
<name>A0A7J0A5E3_9BACE</name>
<protein>
    <submittedName>
        <fullName evidence="1">Uncharacterized protein</fullName>
    </submittedName>
</protein>
<gene>
    <name evidence="1" type="ORF">IMSAGC001_02801</name>
</gene>
<evidence type="ECO:0000313" key="2">
    <source>
        <dbReference type="Proteomes" id="UP000491181"/>
    </source>
</evidence>
<organism evidence="1 2">
    <name type="scientific">Bacteroides acidifaciens</name>
    <dbReference type="NCBI Taxonomy" id="85831"/>
    <lineage>
        <taxon>Bacteria</taxon>
        <taxon>Pseudomonadati</taxon>
        <taxon>Bacteroidota</taxon>
        <taxon>Bacteroidia</taxon>
        <taxon>Bacteroidales</taxon>
        <taxon>Bacteroidaceae</taxon>
        <taxon>Bacteroides</taxon>
    </lineage>
</organism>
<evidence type="ECO:0000313" key="1">
    <source>
        <dbReference type="EMBL" id="GFH87376.1"/>
    </source>
</evidence>
<dbReference type="Proteomes" id="UP000491181">
    <property type="component" value="Unassembled WGS sequence"/>
</dbReference>
<comment type="caution">
    <text evidence="1">The sequence shown here is derived from an EMBL/GenBank/DDBJ whole genome shotgun (WGS) entry which is preliminary data.</text>
</comment>
<sequence length="36" mass="4206">MEGFIFKRLLKTIKQLDLQFLMSGHFAIFASKYIGI</sequence>
<dbReference type="AlphaFoldDB" id="A0A7J0A5E3"/>
<dbReference type="EMBL" id="BLLS01000090">
    <property type="protein sequence ID" value="GFH87376.1"/>
    <property type="molecule type" value="Genomic_DNA"/>
</dbReference>
<accession>A0A7J0A5E3</accession>
<proteinExistence type="predicted"/>